<gene>
    <name evidence="1" type="ordered locus">Bcen_0057</name>
</gene>
<organism evidence="1">
    <name type="scientific">Burkholderia orbicola (strain AU 1054)</name>
    <dbReference type="NCBI Taxonomy" id="331271"/>
    <lineage>
        <taxon>Bacteria</taxon>
        <taxon>Pseudomonadati</taxon>
        <taxon>Pseudomonadota</taxon>
        <taxon>Betaproteobacteria</taxon>
        <taxon>Burkholderiales</taxon>
        <taxon>Burkholderiaceae</taxon>
        <taxon>Burkholderia</taxon>
        <taxon>Burkholderia cepacia complex</taxon>
        <taxon>Burkholderia orbicola</taxon>
    </lineage>
</organism>
<sequence>MSTLNFGTVDQCSVTLNTATLLGLKAAYEDFAATGQDLHNFEICITDKRASTVDPMPDDDVVTITFVAKLIPGMRGLGNANRLGKSIHYVIAPETGEILGRVGTK</sequence>
<dbReference type="AlphaFoldDB" id="A0A0H2XK76"/>
<dbReference type="EMBL" id="CP000378">
    <property type="protein sequence ID" value="ABF74972.1"/>
    <property type="molecule type" value="Genomic_DNA"/>
</dbReference>
<accession>A0A0H2XK76</accession>
<proteinExistence type="predicted"/>
<protein>
    <submittedName>
        <fullName evidence="1">Uncharacterized protein</fullName>
    </submittedName>
</protein>
<reference evidence="1" key="1">
    <citation type="submission" date="2006-05" db="EMBL/GenBank/DDBJ databases">
        <title>Complete sequence of chromosome 1 of Burkholderia cenocepacia AU 1054.</title>
        <authorList>
            <consortium name="US DOE Joint Genome Institute"/>
            <person name="Copeland A."/>
            <person name="Lucas S."/>
            <person name="Lapidus A."/>
            <person name="Barry K."/>
            <person name="Detter J.C."/>
            <person name="Glavina del Rio T."/>
            <person name="Hammon N."/>
            <person name="Israni S."/>
            <person name="Dalin E."/>
            <person name="Tice H."/>
            <person name="Pitluck S."/>
            <person name="Chain P."/>
            <person name="Malfatti S."/>
            <person name="Shin M."/>
            <person name="Vergez L."/>
            <person name="Schmutz J."/>
            <person name="Larimer F."/>
            <person name="Land M."/>
            <person name="Hauser L."/>
            <person name="Kyrpides N."/>
            <person name="Lykidis A."/>
            <person name="LiPuma J.J."/>
            <person name="Konstantinidis K."/>
            <person name="Tiedje J.M."/>
            <person name="Richardson P."/>
        </authorList>
    </citation>
    <scope>NUCLEOTIDE SEQUENCE [LARGE SCALE GENOMIC DNA]</scope>
    <source>
        <strain evidence="1">AU 1054</strain>
    </source>
</reference>
<name>A0A0H2XK76_BURO1</name>
<dbReference type="HOGENOM" id="CLU_2231500_0_0_4"/>
<evidence type="ECO:0000313" key="1">
    <source>
        <dbReference type="EMBL" id="ABF74972.1"/>
    </source>
</evidence>